<dbReference type="PANTHER" id="PTHR10695:SF46">
    <property type="entry name" value="BIFUNCTIONAL COENZYME A SYNTHASE-RELATED"/>
    <property type="match status" value="1"/>
</dbReference>
<dbReference type="CDD" id="cd02022">
    <property type="entry name" value="DPCK"/>
    <property type="match status" value="1"/>
</dbReference>
<keyword evidence="5" id="KW-0963">Cytoplasm</keyword>
<comment type="similarity">
    <text evidence="1 5">Belongs to the CoaE family.</text>
</comment>
<dbReference type="EMBL" id="AP024718">
    <property type="protein sequence ID" value="BCX87885.1"/>
    <property type="molecule type" value="Genomic_DNA"/>
</dbReference>
<dbReference type="HAMAP" id="MF_00376">
    <property type="entry name" value="Dephospho_CoA_kinase"/>
    <property type="match status" value="1"/>
</dbReference>
<dbReference type="Proteomes" id="UP001321450">
    <property type="component" value="Chromosome"/>
</dbReference>
<dbReference type="EC" id="2.7.1.24" evidence="5 6"/>
<dbReference type="RefSeq" id="WP_286292866.1">
    <property type="nucleotide sequence ID" value="NZ_AP024718.1"/>
</dbReference>
<sequence>MLKIGLTGGIGSGKSTVARLFQRHGVPVIDTDEIARDLVRPGRPALRALVDAFGPDILTADGELDRARLREIAFNDPAAKARLEAILHPRIFSELERRLQALEAPYVIIAIPLLVETGAWGRVDRVLVVDCPEALQIERVRRRDGWDEALIRRVLASQAGRLERLAVADDVIVNDRDLAHLARQVAELHRLYLRLSGTDDP</sequence>
<dbReference type="AlphaFoldDB" id="A0AAU9C673"/>
<evidence type="ECO:0000256" key="1">
    <source>
        <dbReference type="ARBA" id="ARBA00009018"/>
    </source>
</evidence>
<dbReference type="Pfam" id="PF01121">
    <property type="entry name" value="CoaE"/>
    <property type="match status" value="1"/>
</dbReference>
<dbReference type="PROSITE" id="PS51219">
    <property type="entry name" value="DPCK"/>
    <property type="match status" value="1"/>
</dbReference>
<keyword evidence="3 5" id="KW-0067">ATP-binding</keyword>
<dbReference type="GO" id="GO:0004140">
    <property type="term" value="F:dephospho-CoA kinase activity"/>
    <property type="evidence" value="ECO:0007669"/>
    <property type="project" value="UniProtKB-UniRule"/>
</dbReference>
<keyword evidence="4 5" id="KW-0173">Coenzyme A biosynthesis</keyword>
<comment type="subcellular location">
    <subcellularLocation>
        <location evidence="5">Cytoplasm</location>
    </subcellularLocation>
</comment>
<dbReference type="GO" id="GO:0015937">
    <property type="term" value="P:coenzyme A biosynthetic process"/>
    <property type="evidence" value="ECO:0007669"/>
    <property type="project" value="UniProtKB-UniRule"/>
</dbReference>
<organism evidence="7 8">
    <name type="scientific">Methylomarinovum tepidoasis</name>
    <dbReference type="NCBI Taxonomy" id="2840183"/>
    <lineage>
        <taxon>Bacteria</taxon>
        <taxon>Pseudomonadati</taxon>
        <taxon>Pseudomonadota</taxon>
        <taxon>Gammaproteobacteria</taxon>
        <taxon>Methylococcales</taxon>
        <taxon>Methylothermaceae</taxon>
        <taxon>Methylomarinovum</taxon>
    </lineage>
</organism>
<accession>A0AAU9C673</accession>
<evidence type="ECO:0000256" key="3">
    <source>
        <dbReference type="ARBA" id="ARBA00022840"/>
    </source>
</evidence>
<evidence type="ECO:0000313" key="7">
    <source>
        <dbReference type="EMBL" id="BCX87885.1"/>
    </source>
</evidence>
<dbReference type="PANTHER" id="PTHR10695">
    <property type="entry name" value="DEPHOSPHO-COA KINASE-RELATED"/>
    <property type="match status" value="1"/>
</dbReference>
<protein>
    <recommendedName>
        <fullName evidence="5 6">Dephospho-CoA kinase</fullName>
        <ecNumber evidence="5 6">2.7.1.24</ecNumber>
    </recommendedName>
    <alternativeName>
        <fullName evidence="5">Dephosphocoenzyme A kinase</fullName>
    </alternativeName>
</protein>
<proteinExistence type="inferred from homology"/>
<dbReference type="Gene3D" id="3.40.50.300">
    <property type="entry name" value="P-loop containing nucleotide triphosphate hydrolases"/>
    <property type="match status" value="1"/>
</dbReference>
<dbReference type="InterPro" id="IPR027417">
    <property type="entry name" value="P-loop_NTPase"/>
</dbReference>
<comment type="pathway">
    <text evidence="5">Cofactor biosynthesis; coenzyme A biosynthesis; CoA from (R)-pantothenate: step 5/5.</text>
</comment>
<dbReference type="GO" id="GO:0005737">
    <property type="term" value="C:cytoplasm"/>
    <property type="evidence" value="ECO:0007669"/>
    <property type="project" value="UniProtKB-SubCell"/>
</dbReference>
<keyword evidence="5 7" id="KW-0418">Kinase</keyword>
<dbReference type="InterPro" id="IPR001977">
    <property type="entry name" value="Depp_CoAkinase"/>
</dbReference>
<evidence type="ECO:0000256" key="2">
    <source>
        <dbReference type="ARBA" id="ARBA00022741"/>
    </source>
</evidence>
<dbReference type="SUPFAM" id="SSF52540">
    <property type="entry name" value="P-loop containing nucleoside triphosphate hydrolases"/>
    <property type="match status" value="1"/>
</dbReference>
<feature type="binding site" evidence="5">
    <location>
        <begin position="11"/>
        <end position="16"/>
    </location>
    <ligand>
        <name>ATP</name>
        <dbReference type="ChEBI" id="CHEBI:30616"/>
    </ligand>
</feature>
<evidence type="ECO:0000256" key="6">
    <source>
        <dbReference type="NCBIfam" id="TIGR00152"/>
    </source>
</evidence>
<keyword evidence="8" id="KW-1185">Reference proteome</keyword>
<evidence type="ECO:0000256" key="5">
    <source>
        <dbReference type="HAMAP-Rule" id="MF_00376"/>
    </source>
</evidence>
<keyword evidence="5 7" id="KW-0808">Transferase</keyword>
<evidence type="ECO:0000313" key="8">
    <source>
        <dbReference type="Proteomes" id="UP001321450"/>
    </source>
</evidence>
<dbReference type="GO" id="GO:0005524">
    <property type="term" value="F:ATP binding"/>
    <property type="evidence" value="ECO:0007669"/>
    <property type="project" value="UniProtKB-UniRule"/>
</dbReference>
<comment type="catalytic activity">
    <reaction evidence="5">
        <text>3'-dephospho-CoA + ATP = ADP + CoA + H(+)</text>
        <dbReference type="Rhea" id="RHEA:18245"/>
        <dbReference type="ChEBI" id="CHEBI:15378"/>
        <dbReference type="ChEBI" id="CHEBI:30616"/>
        <dbReference type="ChEBI" id="CHEBI:57287"/>
        <dbReference type="ChEBI" id="CHEBI:57328"/>
        <dbReference type="ChEBI" id="CHEBI:456216"/>
        <dbReference type="EC" id="2.7.1.24"/>
    </reaction>
</comment>
<keyword evidence="2 5" id="KW-0547">Nucleotide-binding</keyword>
<comment type="function">
    <text evidence="5">Catalyzes the phosphorylation of the 3'-hydroxyl group of dephosphocoenzyme A to form coenzyme A.</text>
</comment>
<reference evidence="8" key="1">
    <citation type="journal article" date="2024" name="Int. J. Syst. Evol. Microbiol.">
        <title>Methylomarinovum tepidoasis sp. nov., a moderately thermophilic methanotroph of the family Methylothermaceae isolated from a deep-sea hydrothermal field.</title>
        <authorList>
            <person name="Hirayama H."/>
            <person name="Takaki Y."/>
            <person name="Abe M."/>
            <person name="Miyazaki M."/>
            <person name="Uematsu K."/>
            <person name="Matsui Y."/>
            <person name="Takai K."/>
        </authorList>
    </citation>
    <scope>NUCLEOTIDE SEQUENCE [LARGE SCALE GENOMIC DNA]</scope>
    <source>
        <strain evidence="8">IN45</strain>
    </source>
</reference>
<name>A0AAU9C673_9GAMM</name>
<dbReference type="NCBIfam" id="TIGR00152">
    <property type="entry name" value="dephospho-CoA kinase"/>
    <property type="match status" value="1"/>
</dbReference>
<dbReference type="KEGG" id="meiy:MIN45_P0252"/>
<evidence type="ECO:0000256" key="4">
    <source>
        <dbReference type="ARBA" id="ARBA00022993"/>
    </source>
</evidence>
<gene>
    <name evidence="5" type="primary">coaE</name>
    <name evidence="7" type="ORF">MIN45_P0252</name>
</gene>